<comment type="caution">
    <text evidence="7">The sequence shown here is derived from an EMBL/GenBank/DDBJ whole genome shotgun (WGS) entry which is preliminary data.</text>
</comment>
<dbReference type="InterPro" id="IPR009003">
    <property type="entry name" value="Peptidase_S1_PA"/>
</dbReference>
<gene>
    <name evidence="7" type="ORF">PHMEG_00038145</name>
</gene>
<dbReference type="InterPro" id="IPR043504">
    <property type="entry name" value="Peptidase_S1_PA_chymotrypsin"/>
</dbReference>
<dbReference type="STRING" id="4795.A0A225UJJ8"/>
<keyword evidence="2" id="KW-0964">Secreted</keyword>
<dbReference type="Gene3D" id="2.40.10.10">
    <property type="entry name" value="Trypsin-like serine proteases"/>
    <property type="match status" value="1"/>
</dbReference>
<dbReference type="Proteomes" id="UP000198211">
    <property type="component" value="Unassembled WGS sequence"/>
</dbReference>
<name>A0A225UJJ8_9STRA</name>
<dbReference type="SUPFAM" id="SSF50494">
    <property type="entry name" value="Trypsin-like serine proteases"/>
    <property type="match status" value="1"/>
</dbReference>
<keyword evidence="6" id="KW-0325">Glycoprotein</keyword>
<evidence type="ECO:0000313" key="8">
    <source>
        <dbReference type="Proteomes" id="UP000198211"/>
    </source>
</evidence>
<evidence type="ECO:0000256" key="6">
    <source>
        <dbReference type="ARBA" id="ARBA00023180"/>
    </source>
</evidence>
<dbReference type="GO" id="GO:0006508">
    <property type="term" value="P:proteolysis"/>
    <property type="evidence" value="ECO:0007669"/>
    <property type="project" value="UniProtKB-KW"/>
</dbReference>
<evidence type="ECO:0000256" key="1">
    <source>
        <dbReference type="ARBA" id="ARBA00004613"/>
    </source>
</evidence>
<dbReference type="EMBL" id="NBNE01017447">
    <property type="protein sequence ID" value="OWY92726.1"/>
    <property type="molecule type" value="Genomic_DNA"/>
</dbReference>
<proteinExistence type="predicted"/>
<dbReference type="GO" id="GO:0005576">
    <property type="term" value="C:extracellular region"/>
    <property type="evidence" value="ECO:0007669"/>
    <property type="project" value="UniProtKB-SubCell"/>
</dbReference>
<keyword evidence="7" id="KW-0378">Hydrolase</keyword>
<keyword evidence="5" id="KW-1015">Disulfide bond</keyword>
<evidence type="ECO:0000256" key="5">
    <source>
        <dbReference type="ARBA" id="ARBA00023157"/>
    </source>
</evidence>
<evidence type="ECO:0000256" key="4">
    <source>
        <dbReference type="ARBA" id="ARBA00023026"/>
    </source>
</evidence>
<reference evidence="8" key="1">
    <citation type="submission" date="2017-03" db="EMBL/GenBank/DDBJ databases">
        <title>Phytopthora megakarya and P. palmivora, two closely related causual agents of cacao black pod achieved similar genome size and gene model numbers by different mechanisms.</title>
        <authorList>
            <person name="Ali S."/>
            <person name="Shao J."/>
            <person name="Larry D.J."/>
            <person name="Kronmiller B."/>
            <person name="Shen D."/>
            <person name="Strem M.D."/>
            <person name="Melnick R.L."/>
            <person name="Guiltinan M.J."/>
            <person name="Tyler B.M."/>
            <person name="Meinhardt L.W."/>
            <person name="Bailey B.A."/>
        </authorList>
    </citation>
    <scope>NUCLEOTIDE SEQUENCE [LARGE SCALE GENOMIC DNA]</scope>
    <source>
        <strain evidence="8">zdho120</strain>
    </source>
</reference>
<dbReference type="AlphaFoldDB" id="A0A225UJJ8"/>
<dbReference type="PANTHER" id="PTHR24276">
    <property type="entry name" value="POLYSERASE-RELATED"/>
    <property type="match status" value="1"/>
</dbReference>
<evidence type="ECO:0000256" key="2">
    <source>
        <dbReference type="ARBA" id="ARBA00022525"/>
    </source>
</evidence>
<protein>
    <submittedName>
        <fullName evidence="7">Serine protease trypsin-like protein</fullName>
    </submittedName>
</protein>
<keyword evidence="7" id="KW-0645">Protease</keyword>
<accession>A0A225UJJ8</accession>
<evidence type="ECO:0000313" key="7">
    <source>
        <dbReference type="EMBL" id="OWY92726.1"/>
    </source>
</evidence>
<keyword evidence="3" id="KW-0732">Signal</keyword>
<sequence length="124" mass="13370">MLASTSTVAVERELIYCGDSLITPIHALNASYCTDPLHVGVRSENTTKMELNSGTFESAIIPCIDSELEYQAVIVGSAEGDDVLIGASSWIKESCGVEGYYNVYARVSSVRAWIETITNGSCRP</sequence>
<organism evidence="7 8">
    <name type="scientific">Phytophthora megakarya</name>
    <dbReference type="NCBI Taxonomy" id="4795"/>
    <lineage>
        <taxon>Eukaryota</taxon>
        <taxon>Sar</taxon>
        <taxon>Stramenopiles</taxon>
        <taxon>Oomycota</taxon>
        <taxon>Peronosporomycetes</taxon>
        <taxon>Peronosporales</taxon>
        <taxon>Peronosporaceae</taxon>
        <taxon>Phytophthora</taxon>
    </lineage>
</organism>
<comment type="subcellular location">
    <subcellularLocation>
        <location evidence="1">Secreted</location>
    </subcellularLocation>
</comment>
<keyword evidence="4" id="KW-0843">Virulence</keyword>
<keyword evidence="8" id="KW-1185">Reference proteome</keyword>
<dbReference type="InterPro" id="IPR050430">
    <property type="entry name" value="Peptidase_S1"/>
</dbReference>
<dbReference type="PANTHER" id="PTHR24276:SF98">
    <property type="entry name" value="FI18310P1-RELATED"/>
    <property type="match status" value="1"/>
</dbReference>
<evidence type="ECO:0000256" key="3">
    <source>
        <dbReference type="ARBA" id="ARBA00022729"/>
    </source>
</evidence>
<dbReference type="GO" id="GO:0004252">
    <property type="term" value="F:serine-type endopeptidase activity"/>
    <property type="evidence" value="ECO:0007669"/>
    <property type="project" value="TreeGrafter"/>
</dbReference>